<gene>
    <name evidence="1" type="ORF">COU09_01455</name>
</gene>
<dbReference type="AlphaFoldDB" id="A0A2H0UQG8"/>
<accession>A0A2H0UQG8</accession>
<name>A0A2H0UQG8_9BACT</name>
<protein>
    <submittedName>
        <fullName evidence="1">GxxExxY protein</fullName>
    </submittedName>
</protein>
<organism evidence="1 2">
    <name type="scientific">Candidatus Harrisonbacteria bacterium CG10_big_fil_rev_8_21_14_0_10_44_23</name>
    <dbReference type="NCBI Taxonomy" id="1974585"/>
    <lineage>
        <taxon>Bacteria</taxon>
        <taxon>Candidatus Harrisoniibacteriota</taxon>
    </lineage>
</organism>
<reference evidence="2" key="1">
    <citation type="submission" date="2017-09" db="EMBL/GenBank/DDBJ databases">
        <title>Depth-based differentiation of microbial function through sediment-hosted aquifers and enrichment of novel symbionts in the deep terrestrial subsurface.</title>
        <authorList>
            <person name="Probst A.J."/>
            <person name="Ladd B."/>
            <person name="Jarett J.K."/>
            <person name="Geller-Mcgrath D.E."/>
            <person name="Sieber C.M.K."/>
            <person name="Emerson J.B."/>
            <person name="Anantharaman K."/>
            <person name="Thomas B.C."/>
            <person name="Malmstrom R."/>
            <person name="Stieglmeier M."/>
            <person name="Klingl A."/>
            <person name="Woyke T."/>
            <person name="Ryan C.M."/>
            <person name="Banfield J.F."/>
        </authorList>
    </citation>
    <scope>NUCLEOTIDE SEQUENCE [LARGE SCALE GENOMIC DNA]</scope>
</reference>
<comment type="caution">
    <text evidence="1">The sequence shown here is derived from an EMBL/GenBank/DDBJ whole genome shotgun (WGS) entry which is preliminary data.</text>
</comment>
<dbReference type="InterPro" id="IPR026350">
    <property type="entry name" value="GxxExxY"/>
</dbReference>
<dbReference type="Pfam" id="PF13366">
    <property type="entry name" value="PDDEXK_3"/>
    <property type="match status" value="1"/>
</dbReference>
<sequence>MGWGLAERDYQRALASEFVKRKIDFKEQVYIPLKYKGEVITKYFADFVVENKILIELKVVHKLGYSNAKQVLAYLRSSRLKLGLLVYFTREGAKYRRVLNSAV</sequence>
<evidence type="ECO:0000313" key="1">
    <source>
        <dbReference type="EMBL" id="PIR88630.1"/>
    </source>
</evidence>
<dbReference type="NCBIfam" id="TIGR04256">
    <property type="entry name" value="GxxExxY"/>
    <property type="match status" value="1"/>
</dbReference>
<dbReference type="EMBL" id="PFBB01000014">
    <property type="protein sequence ID" value="PIR88630.1"/>
    <property type="molecule type" value="Genomic_DNA"/>
</dbReference>
<evidence type="ECO:0000313" key="2">
    <source>
        <dbReference type="Proteomes" id="UP000229615"/>
    </source>
</evidence>
<proteinExistence type="predicted"/>
<dbReference type="Proteomes" id="UP000229615">
    <property type="component" value="Unassembled WGS sequence"/>
</dbReference>